<comment type="caution">
    <text evidence="2">The sequence shown here is derived from an EMBL/GenBank/DDBJ whole genome shotgun (WGS) entry which is preliminary data.</text>
</comment>
<protein>
    <submittedName>
        <fullName evidence="2">Arm DNA-binding domain-containing protein</fullName>
    </submittedName>
</protein>
<organism evidence="2 3">
    <name type="scientific">Odoribacter splanchnicus</name>
    <dbReference type="NCBI Taxonomy" id="28118"/>
    <lineage>
        <taxon>Bacteria</taxon>
        <taxon>Pseudomonadati</taxon>
        <taxon>Bacteroidota</taxon>
        <taxon>Bacteroidia</taxon>
        <taxon>Bacteroidales</taxon>
        <taxon>Odoribacteraceae</taxon>
        <taxon>Odoribacter</taxon>
    </lineage>
</organism>
<gene>
    <name evidence="2" type="ORF">PN645_15095</name>
</gene>
<dbReference type="InterPro" id="IPR035386">
    <property type="entry name" value="Arm-DNA-bind_5"/>
</dbReference>
<evidence type="ECO:0000259" key="1">
    <source>
        <dbReference type="Pfam" id="PF17293"/>
    </source>
</evidence>
<evidence type="ECO:0000313" key="3">
    <source>
        <dbReference type="Proteomes" id="UP001212263"/>
    </source>
</evidence>
<evidence type="ECO:0000313" key="2">
    <source>
        <dbReference type="EMBL" id="MDB9224319.1"/>
    </source>
</evidence>
<dbReference type="RefSeq" id="WP_195305995.1">
    <property type="nucleotide sequence ID" value="NZ_JADMZE010000037.1"/>
</dbReference>
<name>A0AAW6FL90_9BACT</name>
<feature type="domain" description="Arm DNA-binding" evidence="1">
    <location>
        <begin position="7"/>
        <end position="93"/>
    </location>
</feature>
<dbReference type="EMBL" id="JAQMRD010000023">
    <property type="protein sequence ID" value="MDB9224319.1"/>
    <property type="molecule type" value="Genomic_DNA"/>
</dbReference>
<accession>A0AAW6FL90</accession>
<dbReference type="AlphaFoldDB" id="A0AAW6FL90"/>
<sequence>MNASVSVVCYKSKVLSNGKSPLMLRIYKDNKRKMIGLGVSILPKYWDFEKNKPTPRCPNKELIEKIILDKQVEYQRQILEFVAEQKEYTAALLVESKKVKLVNKTVGEFYKELLVNFRDSGNEGNRLVF</sequence>
<keyword evidence="2" id="KW-0238">DNA-binding</keyword>
<proteinExistence type="predicted"/>
<dbReference type="Proteomes" id="UP001212263">
    <property type="component" value="Unassembled WGS sequence"/>
</dbReference>
<reference evidence="2" key="1">
    <citation type="submission" date="2023-01" db="EMBL/GenBank/DDBJ databases">
        <title>Human gut microbiome strain richness.</title>
        <authorList>
            <person name="Chen-Liaw A."/>
        </authorList>
    </citation>
    <scope>NUCLEOTIDE SEQUENCE</scope>
    <source>
        <strain evidence="2">RTP21484st1_B7_RTP21484_190118</strain>
    </source>
</reference>
<dbReference type="GO" id="GO:0003677">
    <property type="term" value="F:DNA binding"/>
    <property type="evidence" value="ECO:0007669"/>
    <property type="project" value="UniProtKB-KW"/>
</dbReference>
<dbReference type="Pfam" id="PF17293">
    <property type="entry name" value="Arm-DNA-bind_5"/>
    <property type="match status" value="1"/>
</dbReference>